<keyword evidence="1" id="KW-0472">Membrane</keyword>
<comment type="caution">
    <text evidence="3">The sequence shown here is derived from an EMBL/GenBank/DDBJ whole genome shotgun (WGS) entry which is preliminary data.</text>
</comment>
<dbReference type="InterPro" id="IPR024726">
    <property type="entry name" value="FhuF_C"/>
</dbReference>
<dbReference type="Proteomes" id="UP000315434">
    <property type="component" value="Unassembled WGS sequence"/>
</dbReference>
<protein>
    <submittedName>
        <fullName evidence="3">Ferric iron reductase</fullName>
    </submittedName>
</protein>
<evidence type="ECO:0000313" key="4">
    <source>
        <dbReference type="Proteomes" id="UP000315434"/>
    </source>
</evidence>
<accession>A0A546X9C6</accession>
<feature type="domain" description="Ferric siderophore reductase C-terminal" evidence="2">
    <location>
        <begin position="257"/>
        <end position="277"/>
    </location>
</feature>
<gene>
    <name evidence="3" type="ORF">EXN68_23350</name>
</gene>
<sequence length="298" mass="33208">MRRTMRHHETAGVPEASDILTEATVLQQSMWPEVPCSTGAMLPGWTTAAELFSSPSALQEFLDYEGSFDPGVDLKSRAAFLMSDYCYIFFMATVPLLVGRGIVPDMSPDAFSLQFYTHHGEHDGEPMTVRRARVRLLSPQIFADRDDGPHSTVTDHAGLCEHFRMGVEQHFHPLVEALAKRTGFSKNAQWRLVGDAIAGRFLDVGRRFGCLADALSTAMAIVKVQGSPLNNRQLGYFDLTLHDSALKEPFTYTFRARGGCCRYYTVVGAEKCPTCVLKSSDERDACLLQEMRAHFCLK</sequence>
<dbReference type="OrthoDB" id="6195577at2"/>
<keyword evidence="1" id="KW-0812">Transmembrane</keyword>
<feature type="transmembrane region" description="Helical" evidence="1">
    <location>
        <begin position="85"/>
        <end position="103"/>
    </location>
</feature>
<organism evidence="3 4">
    <name type="scientific">Rhizobium rhizogenes</name>
    <name type="common">Agrobacterium rhizogenes</name>
    <dbReference type="NCBI Taxonomy" id="359"/>
    <lineage>
        <taxon>Bacteria</taxon>
        <taxon>Pseudomonadati</taxon>
        <taxon>Pseudomonadota</taxon>
        <taxon>Alphaproteobacteria</taxon>
        <taxon>Hyphomicrobiales</taxon>
        <taxon>Rhizobiaceae</taxon>
        <taxon>Rhizobium/Agrobacterium group</taxon>
        <taxon>Rhizobium</taxon>
    </lineage>
</organism>
<dbReference type="GO" id="GO:0051537">
    <property type="term" value="F:2 iron, 2 sulfur cluster binding"/>
    <property type="evidence" value="ECO:0007669"/>
    <property type="project" value="InterPro"/>
</dbReference>
<reference evidence="3 4" key="1">
    <citation type="journal article" date="2019" name="Appl. Microbiol. Biotechnol.">
        <title>Differential efficiency of wild type rhizogenic strains for rol gene transformation of plants.</title>
        <authorList>
            <person name="Desmet S."/>
            <person name="De Keyser E."/>
            <person name="Van Vaerenbergh J."/>
            <person name="Baeyen S."/>
            <person name="Van Huylenbroeck J."/>
            <person name="Geelen D."/>
            <person name="Dhooghe E."/>
        </authorList>
    </citation>
    <scope>NUCLEOTIDE SEQUENCE [LARGE SCALE GENOMIC DNA]</scope>
    <source>
        <strain evidence="3 4">GBBC3284</strain>
    </source>
</reference>
<keyword evidence="1" id="KW-1133">Transmembrane helix</keyword>
<proteinExistence type="predicted"/>
<evidence type="ECO:0000313" key="3">
    <source>
        <dbReference type="EMBL" id="TRA97366.1"/>
    </source>
</evidence>
<name>A0A546X9C6_RHIRH</name>
<dbReference type="AlphaFoldDB" id="A0A546X9C6"/>
<dbReference type="EMBL" id="SGNY01000010">
    <property type="protein sequence ID" value="TRA97366.1"/>
    <property type="molecule type" value="Genomic_DNA"/>
</dbReference>
<evidence type="ECO:0000259" key="2">
    <source>
        <dbReference type="Pfam" id="PF11575"/>
    </source>
</evidence>
<dbReference type="Pfam" id="PF11575">
    <property type="entry name" value="FhuF_C"/>
    <property type="match status" value="1"/>
</dbReference>
<evidence type="ECO:0000256" key="1">
    <source>
        <dbReference type="SAM" id="Phobius"/>
    </source>
</evidence>